<dbReference type="Gene3D" id="3.30.450.20">
    <property type="entry name" value="PAS domain"/>
    <property type="match status" value="1"/>
</dbReference>
<feature type="compositionally biased region" description="Basic residues" evidence="4">
    <location>
        <begin position="269"/>
        <end position="283"/>
    </location>
</feature>
<evidence type="ECO:0000259" key="5">
    <source>
        <dbReference type="Pfam" id="PF13426"/>
    </source>
</evidence>
<evidence type="ECO:0000256" key="1">
    <source>
        <dbReference type="ARBA" id="ARBA00022630"/>
    </source>
</evidence>
<dbReference type="Pfam" id="PF13426">
    <property type="entry name" value="PAS_9"/>
    <property type="match status" value="1"/>
</dbReference>
<name>A0A061B9Q2_RHOTO</name>
<feature type="compositionally biased region" description="Low complexity" evidence="4">
    <location>
        <begin position="257"/>
        <end position="268"/>
    </location>
</feature>
<evidence type="ECO:0000313" key="6">
    <source>
        <dbReference type="EMBL" id="CDR44610.1"/>
    </source>
</evidence>
<keyword evidence="1" id="KW-0285">Flavoprotein</keyword>
<sequence length="491" mass="53715">MKASQDSSDLAQPIDGLKRELEPYLRLWLEDRVIKSMHERLGRWRTAFGWSGMGHRLGDLATDGLGESFCLTDWTKEDNPIVLVSDGFGAVTGFPCAEIIARNCRFLQGPGTSPDSIEALREALKKGKAVTKLVLNYRSDGHPFFNLINITPLKDSDGKVKYFLGGQTDATLTMQEVGVASASAALAPTPASPAQMSTSPPFSPYLQAQLQSMQQAAMSRLQPSSTNVPQLPPSPPESPAFPGRAYSQSAQGYGTWSPRPVASSSSSPKPRRFGFFGRKKRRRETTESTQSTFEVTSTAFDVGGSPDVDEPEVWMRRGSMPASPEQGGKGWQAGEAGAVEQVGQPEPYEPKHTYSRIALIDRPSGKILIASAPFVEFLTPSRSSVVHHHLANFLTSPVVFEPGSTVEYEKDQTRRLRRNVTLAIEGGHVYRTLVAVEVEKKGKGLARLRNEDERQFKTTVLHLVPLLNRNEQVEKLVAMCAAALMCASKLG</sequence>
<dbReference type="SUPFAM" id="SSF55785">
    <property type="entry name" value="PYP-like sensor domain (PAS domain)"/>
    <property type="match status" value="1"/>
</dbReference>
<proteinExistence type="predicted"/>
<dbReference type="OrthoDB" id="447251at2759"/>
<evidence type="ECO:0000256" key="2">
    <source>
        <dbReference type="ARBA" id="ARBA00022643"/>
    </source>
</evidence>
<dbReference type="PANTHER" id="PTHR47429:SF2">
    <property type="entry name" value="PROTEIN TWIN LOV 1"/>
    <property type="match status" value="1"/>
</dbReference>
<protein>
    <submittedName>
        <fullName evidence="6">RHTO0S09e06920g1_1</fullName>
    </submittedName>
</protein>
<accession>A0A061B9Q2</accession>
<feature type="compositionally biased region" description="Pro residues" evidence="4">
    <location>
        <begin position="230"/>
        <end position="239"/>
    </location>
</feature>
<dbReference type="GO" id="GO:0005634">
    <property type="term" value="C:nucleus"/>
    <property type="evidence" value="ECO:0007669"/>
    <property type="project" value="TreeGrafter"/>
</dbReference>
<evidence type="ECO:0000256" key="3">
    <source>
        <dbReference type="ARBA" id="ARBA00022991"/>
    </source>
</evidence>
<evidence type="ECO:0000256" key="4">
    <source>
        <dbReference type="SAM" id="MobiDB-lite"/>
    </source>
</evidence>
<dbReference type="InterPro" id="IPR000014">
    <property type="entry name" value="PAS"/>
</dbReference>
<reference evidence="6" key="1">
    <citation type="journal article" date="2014" name="Genome Announc.">
        <title>Draft genome sequence of Rhodosporidium toruloides CECT1137, an oleaginous yeast of biotechnological interest.</title>
        <authorList>
            <person name="Morin N."/>
            <person name="Calcas X."/>
            <person name="Devillers H."/>
            <person name="Durrens P."/>
            <person name="Sherman D.J."/>
            <person name="Nicaud J.-M."/>
            <person name="Neuveglise C."/>
        </authorList>
    </citation>
    <scope>NUCLEOTIDE SEQUENCE</scope>
    <source>
        <strain evidence="6">CECT1137</strain>
    </source>
</reference>
<dbReference type="PANTHER" id="PTHR47429">
    <property type="entry name" value="PROTEIN TWIN LOV 1"/>
    <property type="match status" value="1"/>
</dbReference>
<feature type="domain" description="PAS" evidence="5">
    <location>
        <begin position="69"/>
        <end position="171"/>
    </location>
</feature>
<dbReference type="AlphaFoldDB" id="A0A061B9Q2"/>
<dbReference type="CDD" id="cd00130">
    <property type="entry name" value="PAS"/>
    <property type="match status" value="1"/>
</dbReference>
<gene>
    <name evidence="6" type="ORF">RHTO0S_09e06920g</name>
</gene>
<keyword evidence="3" id="KW-0157">Chromophore</keyword>
<dbReference type="EMBL" id="LK052944">
    <property type="protein sequence ID" value="CDR44610.1"/>
    <property type="molecule type" value="Genomic_DNA"/>
</dbReference>
<dbReference type="NCBIfam" id="TIGR00229">
    <property type="entry name" value="sensory_box"/>
    <property type="match status" value="1"/>
</dbReference>
<organism evidence="6">
    <name type="scientific">Rhodotorula toruloides</name>
    <name type="common">Yeast</name>
    <name type="synonym">Rhodosporidium toruloides</name>
    <dbReference type="NCBI Taxonomy" id="5286"/>
    <lineage>
        <taxon>Eukaryota</taxon>
        <taxon>Fungi</taxon>
        <taxon>Dikarya</taxon>
        <taxon>Basidiomycota</taxon>
        <taxon>Pucciniomycotina</taxon>
        <taxon>Microbotryomycetes</taxon>
        <taxon>Sporidiobolales</taxon>
        <taxon>Sporidiobolaceae</taxon>
        <taxon>Rhodotorula</taxon>
    </lineage>
</organism>
<keyword evidence="2" id="KW-0288">FMN</keyword>
<dbReference type="InterPro" id="IPR035965">
    <property type="entry name" value="PAS-like_dom_sf"/>
</dbReference>
<feature type="region of interest" description="Disordered" evidence="4">
    <location>
        <begin position="213"/>
        <end position="292"/>
    </location>
</feature>